<dbReference type="GO" id="GO:0005829">
    <property type="term" value="C:cytosol"/>
    <property type="evidence" value="ECO:0007669"/>
    <property type="project" value="TreeGrafter"/>
</dbReference>
<dbReference type="RefSeq" id="WP_115611419.1">
    <property type="nucleotide sequence ID" value="NZ_JBHLZC010000001.1"/>
</dbReference>
<sequence length="221" mass="25302">MKQILLIEDDPAIADPLTYALARENWQVVWHDTGIAALAALQQQAFDCIILDVGLPDTDGFELCRRIRRDWATPLIFLTARNEEVDRIVGLELGADDYCGKPFSSRELISRIKAVCRRSEGQGRAAADVWQVNESAQTIAYHGQMLDLTRYEFRLLRHLLAHAGQTFDRDQLVNTLWDHPDHIDNRTVDSHIKTLRQKLRAIAPDADPIRTRRGYGYVLER</sequence>
<evidence type="ECO:0000313" key="6">
    <source>
        <dbReference type="EMBL" id="SUX21761.1"/>
    </source>
</evidence>
<dbReference type="Pfam" id="PF00072">
    <property type="entry name" value="Response_reg"/>
    <property type="match status" value="1"/>
</dbReference>
<dbReference type="PANTHER" id="PTHR48111">
    <property type="entry name" value="REGULATOR OF RPOS"/>
    <property type="match status" value="1"/>
</dbReference>
<dbReference type="Gene3D" id="6.10.250.690">
    <property type="match status" value="1"/>
</dbReference>
<dbReference type="GO" id="GO:0000156">
    <property type="term" value="F:phosphorelay response regulator activity"/>
    <property type="evidence" value="ECO:0007669"/>
    <property type="project" value="TreeGrafter"/>
</dbReference>
<dbReference type="InterPro" id="IPR016032">
    <property type="entry name" value="Sig_transdc_resp-reg_C-effctor"/>
</dbReference>
<protein>
    <submittedName>
        <fullName evidence="6">Transcriptional regulatory protein CreB</fullName>
    </submittedName>
</protein>
<dbReference type="PANTHER" id="PTHR48111:SF6">
    <property type="entry name" value="TRANSCRIPTIONAL REGULATORY PROTEIN CREB"/>
    <property type="match status" value="1"/>
</dbReference>
<keyword evidence="2" id="KW-0597">Phosphoprotein</keyword>
<keyword evidence="7" id="KW-1185">Reference proteome</keyword>
<dbReference type="Proteomes" id="UP000254572">
    <property type="component" value="Unassembled WGS sequence"/>
</dbReference>
<dbReference type="CDD" id="cd00383">
    <property type="entry name" value="trans_reg_C"/>
    <property type="match status" value="1"/>
</dbReference>
<dbReference type="GO" id="GO:0006355">
    <property type="term" value="P:regulation of DNA-templated transcription"/>
    <property type="evidence" value="ECO:0007669"/>
    <property type="project" value="InterPro"/>
</dbReference>
<dbReference type="InterPro" id="IPR001867">
    <property type="entry name" value="OmpR/PhoB-type_DNA-bd"/>
</dbReference>
<feature type="modified residue" description="4-aspartylphosphate" evidence="2">
    <location>
        <position position="52"/>
    </location>
</feature>
<dbReference type="InterPro" id="IPR011006">
    <property type="entry name" value="CheY-like_superfamily"/>
</dbReference>
<dbReference type="SMART" id="SM00862">
    <property type="entry name" value="Trans_reg_C"/>
    <property type="match status" value="1"/>
</dbReference>
<dbReference type="GO" id="GO:0000976">
    <property type="term" value="F:transcription cis-regulatory region binding"/>
    <property type="evidence" value="ECO:0007669"/>
    <property type="project" value="TreeGrafter"/>
</dbReference>
<dbReference type="OrthoDB" id="9802426at2"/>
<name>A0A381E5T4_9GAMM</name>
<dbReference type="Gene3D" id="3.40.50.2300">
    <property type="match status" value="1"/>
</dbReference>
<evidence type="ECO:0000256" key="3">
    <source>
        <dbReference type="PROSITE-ProRule" id="PRU01091"/>
    </source>
</evidence>
<reference evidence="6 7" key="1">
    <citation type="submission" date="2018-06" db="EMBL/GenBank/DDBJ databases">
        <authorList>
            <consortium name="Pathogen Informatics"/>
            <person name="Doyle S."/>
        </authorList>
    </citation>
    <scope>NUCLEOTIDE SEQUENCE [LARGE SCALE GENOMIC DNA]</scope>
    <source>
        <strain evidence="6 7">NCTC13294</strain>
    </source>
</reference>
<dbReference type="Gene3D" id="1.10.10.10">
    <property type="entry name" value="Winged helix-like DNA-binding domain superfamily/Winged helix DNA-binding domain"/>
    <property type="match status" value="1"/>
</dbReference>
<dbReference type="InterPro" id="IPR039420">
    <property type="entry name" value="WalR-like"/>
</dbReference>
<dbReference type="EMBL" id="UFUW01000001">
    <property type="protein sequence ID" value="SUX21761.1"/>
    <property type="molecule type" value="Genomic_DNA"/>
</dbReference>
<organism evidence="6 7">
    <name type="scientific">Cardiobacterium valvarum</name>
    <dbReference type="NCBI Taxonomy" id="194702"/>
    <lineage>
        <taxon>Bacteria</taxon>
        <taxon>Pseudomonadati</taxon>
        <taxon>Pseudomonadota</taxon>
        <taxon>Gammaproteobacteria</taxon>
        <taxon>Cardiobacteriales</taxon>
        <taxon>Cardiobacteriaceae</taxon>
        <taxon>Cardiobacterium</taxon>
    </lineage>
</organism>
<gene>
    <name evidence="6" type="primary">creB</name>
    <name evidence="6" type="ORF">NCTC13294_01088</name>
</gene>
<evidence type="ECO:0000259" key="5">
    <source>
        <dbReference type="PROSITE" id="PS51755"/>
    </source>
</evidence>
<dbReference type="PROSITE" id="PS50110">
    <property type="entry name" value="RESPONSE_REGULATORY"/>
    <property type="match status" value="1"/>
</dbReference>
<evidence type="ECO:0000256" key="1">
    <source>
        <dbReference type="ARBA" id="ARBA00023125"/>
    </source>
</evidence>
<accession>A0A381E5T4</accession>
<dbReference type="NCBIfam" id="NF008296">
    <property type="entry name" value="PRK11083.1"/>
    <property type="match status" value="1"/>
</dbReference>
<evidence type="ECO:0000259" key="4">
    <source>
        <dbReference type="PROSITE" id="PS50110"/>
    </source>
</evidence>
<proteinExistence type="predicted"/>
<feature type="DNA-binding region" description="OmpR/PhoB-type" evidence="3">
    <location>
        <begin position="121"/>
        <end position="221"/>
    </location>
</feature>
<dbReference type="InterPro" id="IPR001789">
    <property type="entry name" value="Sig_transdc_resp-reg_receiver"/>
</dbReference>
<evidence type="ECO:0000256" key="2">
    <source>
        <dbReference type="PROSITE-ProRule" id="PRU00169"/>
    </source>
</evidence>
<evidence type="ECO:0000313" key="7">
    <source>
        <dbReference type="Proteomes" id="UP000254572"/>
    </source>
</evidence>
<dbReference type="GO" id="GO:0032993">
    <property type="term" value="C:protein-DNA complex"/>
    <property type="evidence" value="ECO:0007669"/>
    <property type="project" value="TreeGrafter"/>
</dbReference>
<feature type="domain" description="Response regulatory" evidence="4">
    <location>
        <begin position="3"/>
        <end position="116"/>
    </location>
</feature>
<dbReference type="PROSITE" id="PS51755">
    <property type="entry name" value="OMPR_PHOB"/>
    <property type="match status" value="1"/>
</dbReference>
<dbReference type="InterPro" id="IPR036388">
    <property type="entry name" value="WH-like_DNA-bd_sf"/>
</dbReference>
<dbReference type="SUPFAM" id="SSF46894">
    <property type="entry name" value="C-terminal effector domain of the bipartite response regulators"/>
    <property type="match status" value="1"/>
</dbReference>
<keyword evidence="1 3" id="KW-0238">DNA-binding</keyword>
<dbReference type="SUPFAM" id="SSF52172">
    <property type="entry name" value="CheY-like"/>
    <property type="match status" value="1"/>
</dbReference>
<feature type="domain" description="OmpR/PhoB-type" evidence="5">
    <location>
        <begin position="121"/>
        <end position="221"/>
    </location>
</feature>
<dbReference type="SMART" id="SM00448">
    <property type="entry name" value="REC"/>
    <property type="match status" value="1"/>
</dbReference>
<dbReference type="Pfam" id="PF00486">
    <property type="entry name" value="Trans_reg_C"/>
    <property type="match status" value="1"/>
</dbReference>
<dbReference type="AlphaFoldDB" id="A0A381E5T4"/>